<dbReference type="PANTHER" id="PTHR22749">
    <property type="entry name" value="RIBOFLAVIN KINASE/FMN ADENYLYLTRANSFERASE"/>
    <property type="match status" value="1"/>
</dbReference>
<dbReference type="Gene3D" id="3.40.50.620">
    <property type="entry name" value="HUPs"/>
    <property type="match status" value="1"/>
</dbReference>
<keyword evidence="9 15" id="KW-0418">Kinase</keyword>
<evidence type="ECO:0000259" key="17">
    <source>
        <dbReference type="SMART" id="SM00904"/>
    </source>
</evidence>
<comment type="catalytic activity">
    <reaction evidence="14 15">
        <text>FMN + ATP + H(+) = FAD + diphosphate</text>
        <dbReference type="Rhea" id="RHEA:17237"/>
        <dbReference type="ChEBI" id="CHEBI:15378"/>
        <dbReference type="ChEBI" id="CHEBI:30616"/>
        <dbReference type="ChEBI" id="CHEBI:33019"/>
        <dbReference type="ChEBI" id="CHEBI:57692"/>
        <dbReference type="ChEBI" id="CHEBI:58210"/>
        <dbReference type="EC" id="2.7.7.2"/>
    </reaction>
</comment>
<feature type="coiled-coil region" evidence="16">
    <location>
        <begin position="277"/>
        <end position="304"/>
    </location>
</feature>
<dbReference type="InterPro" id="IPR002606">
    <property type="entry name" value="Riboflavin_kinase_bac"/>
</dbReference>
<evidence type="ECO:0000256" key="12">
    <source>
        <dbReference type="ARBA" id="ARBA00023268"/>
    </source>
</evidence>
<dbReference type="Pfam" id="PF01687">
    <property type="entry name" value="Flavokinase"/>
    <property type="match status" value="1"/>
</dbReference>
<evidence type="ECO:0000256" key="5">
    <source>
        <dbReference type="ARBA" id="ARBA00022643"/>
    </source>
</evidence>
<evidence type="ECO:0000256" key="4">
    <source>
        <dbReference type="ARBA" id="ARBA00022630"/>
    </source>
</evidence>
<name>A0A1M5TT57_9CLOT</name>
<evidence type="ECO:0000256" key="1">
    <source>
        <dbReference type="ARBA" id="ARBA00002121"/>
    </source>
</evidence>
<dbReference type="Pfam" id="PF06574">
    <property type="entry name" value="FAD_syn"/>
    <property type="match status" value="1"/>
</dbReference>
<dbReference type="Gene3D" id="2.40.30.30">
    <property type="entry name" value="Riboflavin kinase-like"/>
    <property type="match status" value="1"/>
</dbReference>
<dbReference type="InterPro" id="IPR004821">
    <property type="entry name" value="Cyt_trans-like"/>
</dbReference>
<evidence type="ECO:0000256" key="8">
    <source>
        <dbReference type="ARBA" id="ARBA00022741"/>
    </source>
</evidence>
<evidence type="ECO:0000256" key="11">
    <source>
        <dbReference type="ARBA" id="ARBA00022840"/>
    </source>
</evidence>
<dbReference type="NCBIfam" id="NF004162">
    <property type="entry name" value="PRK05627.1-5"/>
    <property type="match status" value="1"/>
</dbReference>
<evidence type="ECO:0000256" key="16">
    <source>
        <dbReference type="SAM" id="Coils"/>
    </source>
</evidence>
<evidence type="ECO:0000313" key="19">
    <source>
        <dbReference type="Proteomes" id="UP000184241"/>
    </source>
</evidence>
<dbReference type="GO" id="GO:0009231">
    <property type="term" value="P:riboflavin biosynthetic process"/>
    <property type="evidence" value="ECO:0007669"/>
    <property type="project" value="InterPro"/>
</dbReference>
<dbReference type="NCBIfam" id="TIGR00125">
    <property type="entry name" value="cyt_tran_rel"/>
    <property type="match status" value="1"/>
</dbReference>
<comment type="pathway">
    <text evidence="2 15">Cofactor biosynthesis; FAD biosynthesis; FAD from FMN: step 1/1.</text>
</comment>
<sequence length="310" mass="35591">MVVIDEKYEGIISEDTYIALGSFDGLHIGHLTLINKAIELADKFNGKSMVFSFKNHPLSFIRPESAPKLLMNKDEKLSVLEKLGIDICCLIDFNENVMKMQPEDFVELLSKKYKAKGIIVGFNHKFGYKNKGDINLLKSLEAVYGYKVYVLDAYSYGEEVVSSSRIREEISNGDLEEANKMLSREYFLEGKVIHGKKLGRQLGFPTANLEYNSNYVLPKTGVYYTNVLVNNEIYKGITSVGYNPTVSGDKKLTVETYILDFSEEIYDLQMKVYFIKRIRDEEKFNSMEELINQLKDDRNFALNEEIKISF</sequence>
<evidence type="ECO:0000256" key="7">
    <source>
        <dbReference type="ARBA" id="ARBA00022695"/>
    </source>
</evidence>
<dbReference type="InterPro" id="IPR015864">
    <property type="entry name" value="FAD_synthase"/>
</dbReference>
<keyword evidence="4 15" id="KW-0285">Flavoprotein</keyword>
<dbReference type="GO" id="GO:0003919">
    <property type="term" value="F:FMN adenylyltransferase activity"/>
    <property type="evidence" value="ECO:0007669"/>
    <property type="project" value="UniProtKB-UniRule"/>
</dbReference>
<keyword evidence="7 15" id="KW-0548">Nucleotidyltransferase</keyword>
<protein>
    <recommendedName>
        <fullName evidence="15">Riboflavin biosynthesis protein</fullName>
    </recommendedName>
    <domain>
        <recommendedName>
            <fullName evidence="15">Riboflavin kinase</fullName>
            <ecNumber evidence="15">2.7.1.26</ecNumber>
        </recommendedName>
        <alternativeName>
            <fullName evidence="15">Flavokinase</fullName>
        </alternativeName>
    </domain>
    <domain>
        <recommendedName>
            <fullName evidence="15">FMN adenylyltransferase</fullName>
            <ecNumber evidence="15">2.7.7.2</ecNumber>
        </recommendedName>
        <alternativeName>
            <fullName evidence="15">FAD pyrophosphorylase</fullName>
        </alternativeName>
        <alternativeName>
            <fullName evidence="15">FAD synthase</fullName>
        </alternativeName>
    </domain>
</protein>
<dbReference type="InterPro" id="IPR015865">
    <property type="entry name" value="Riboflavin_kinase_bac/euk"/>
</dbReference>
<dbReference type="EC" id="2.7.1.26" evidence="15"/>
<dbReference type="SUPFAM" id="SSF52374">
    <property type="entry name" value="Nucleotidylyl transferase"/>
    <property type="match status" value="1"/>
</dbReference>
<dbReference type="GO" id="GO:0005524">
    <property type="term" value="F:ATP binding"/>
    <property type="evidence" value="ECO:0007669"/>
    <property type="project" value="UniProtKB-UniRule"/>
</dbReference>
<keyword evidence="11 15" id="KW-0067">ATP-binding</keyword>
<evidence type="ECO:0000256" key="13">
    <source>
        <dbReference type="ARBA" id="ARBA00047880"/>
    </source>
</evidence>
<dbReference type="GO" id="GO:0008531">
    <property type="term" value="F:riboflavin kinase activity"/>
    <property type="evidence" value="ECO:0007669"/>
    <property type="project" value="UniProtKB-UniRule"/>
</dbReference>
<dbReference type="Proteomes" id="UP000184241">
    <property type="component" value="Unassembled WGS sequence"/>
</dbReference>
<keyword evidence="16" id="KW-0175">Coiled coil</keyword>
<reference evidence="18 19" key="1">
    <citation type="submission" date="2016-11" db="EMBL/GenBank/DDBJ databases">
        <authorList>
            <person name="Jaros S."/>
            <person name="Januszkiewicz K."/>
            <person name="Wedrychowicz H."/>
        </authorList>
    </citation>
    <scope>NUCLEOTIDE SEQUENCE [LARGE SCALE GENOMIC DNA]</scope>
    <source>
        <strain evidence="18 19">DSM 6191</strain>
    </source>
</reference>
<dbReference type="PANTHER" id="PTHR22749:SF6">
    <property type="entry name" value="RIBOFLAVIN KINASE"/>
    <property type="match status" value="1"/>
</dbReference>
<organism evidence="18 19">
    <name type="scientific">Clostridium intestinale DSM 6191</name>
    <dbReference type="NCBI Taxonomy" id="1121320"/>
    <lineage>
        <taxon>Bacteria</taxon>
        <taxon>Bacillati</taxon>
        <taxon>Bacillota</taxon>
        <taxon>Clostridia</taxon>
        <taxon>Eubacteriales</taxon>
        <taxon>Clostridiaceae</taxon>
        <taxon>Clostridium</taxon>
    </lineage>
</organism>
<dbReference type="SUPFAM" id="SSF82114">
    <property type="entry name" value="Riboflavin kinase-like"/>
    <property type="match status" value="1"/>
</dbReference>
<evidence type="ECO:0000256" key="15">
    <source>
        <dbReference type="PIRNR" id="PIRNR004491"/>
    </source>
</evidence>
<keyword evidence="6 15" id="KW-0808">Transferase</keyword>
<dbReference type="GO" id="GO:0006747">
    <property type="term" value="P:FAD biosynthetic process"/>
    <property type="evidence" value="ECO:0007669"/>
    <property type="project" value="UniProtKB-UniRule"/>
</dbReference>
<comment type="catalytic activity">
    <reaction evidence="13 15">
        <text>riboflavin + ATP = FMN + ADP + H(+)</text>
        <dbReference type="Rhea" id="RHEA:14357"/>
        <dbReference type="ChEBI" id="CHEBI:15378"/>
        <dbReference type="ChEBI" id="CHEBI:30616"/>
        <dbReference type="ChEBI" id="CHEBI:57986"/>
        <dbReference type="ChEBI" id="CHEBI:58210"/>
        <dbReference type="ChEBI" id="CHEBI:456216"/>
        <dbReference type="EC" id="2.7.1.26"/>
    </reaction>
</comment>
<dbReference type="GO" id="GO:0009398">
    <property type="term" value="P:FMN biosynthetic process"/>
    <property type="evidence" value="ECO:0007669"/>
    <property type="project" value="UniProtKB-UniRule"/>
</dbReference>
<evidence type="ECO:0000256" key="14">
    <source>
        <dbReference type="ARBA" id="ARBA00049494"/>
    </source>
</evidence>
<keyword evidence="12" id="KW-0511">Multifunctional enzyme</keyword>
<comment type="pathway">
    <text evidence="3 15">Cofactor biosynthesis; FMN biosynthesis; FMN from riboflavin (ATP route): step 1/1.</text>
</comment>
<dbReference type="SMART" id="SM00904">
    <property type="entry name" value="Flavokinase"/>
    <property type="match status" value="1"/>
</dbReference>
<dbReference type="CDD" id="cd02064">
    <property type="entry name" value="FAD_synthetase_N"/>
    <property type="match status" value="1"/>
</dbReference>
<comment type="similarity">
    <text evidence="15">Belongs to the ribF family.</text>
</comment>
<dbReference type="EC" id="2.7.7.2" evidence="15"/>
<evidence type="ECO:0000256" key="6">
    <source>
        <dbReference type="ARBA" id="ARBA00022679"/>
    </source>
</evidence>
<dbReference type="FunFam" id="3.40.50.620:FF:000021">
    <property type="entry name" value="Riboflavin biosynthesis protein"/>
    <property type="match status" value="1"/>
</dbReference>
<keyword evidence="10 15" id="KW-0274">FAD</keyword>
<dbReference type="InterPro" id="IPR014729">
    <property type="entry name" value="Rossmann-like_a/b/a_fold"/>
</dbReference>
<gene>
    <name evidence="18" type="ORF">SAMN02745941_00306</name>
</gene>
<proteinExistence type="inferred from homology"/>
<dbReference type="UniPathway" id="UPA00276">
    <property type="reaction ID" value="UER00406"/>
</dbReference>
<accession>A0A1M5TT57</accession>
<evidence type="ECO:0000256" key="9">
    <source>
        <dbReference type="ARBA" id="ARBA00022777"/>
    </source>
</evidence>
<dbReference type="NCBIfam" id="NF004160">
    <property type="entry name" value="PRK05627.1-3"/>
    <property type="match status" value="1"/>
</dbReference>
<comment type="function">
    <text evidence="1">Catalyzes the phosphorylation of riboflavin to FMN followed by the adenylation of FMN to FAD.</text>
</comment>
<evidence type="ECO:0000256" key="10">
    <source>
        <dbReference type="ARBA" id="ARBA00022827"/>
    </source>
</evidence>
<dbReference type="NCBIfam" id="TIGR00083">
    <property type="entry name" value="ribF"/>
    <property type="match status" value="1"/>
</dbReference>
<evidence type="ECO:0000313" key="18">
    <source>
        <dbReference type="EMBL" id="SHH53858.1"/>
    </source>
</evidence>
<keyword evidence="5 15" id="KW-0288">FMN</keyword>
<dbReference type="AlphaFoldDB" id="A0A1M5TT57"/>
<evidence type="ECO:0000256" key="2">
    <source>
        <dbReference type="ARBA" id="ARBA00004726"/>
    </source>
</evidence>
<keyword evidence="8 15" id="KW-0547">Nucleotide-binding</keyword>
<dbReference type="InterPro" id="IPR023468">
    <property type="entry name" value="Riboflavin_kinase"/>
</dbReference>
<dbReference type="RefSeq" id="WP_073015990.1">
    <property type="nucleotide sequence ID" value="NZ_FQXU01000003.1"/>
</dbReference>
<dbReference type="EMBL" id="FQXU01000003">
    <property type="protein sequence ID" value="SHH53858.1"/>
    <property type="molecule type" value="Genomic_DNA"/>
</dbReference>
<dbReference type="UniPathway" id="UPA00277">
    <property type="reaction ID" value="UER00407"/>
</dbReference>
<feature type="domain" description="Riboflavin kinase" evidence="17">
    <location>
        <begin position="181"/>
        <end position="304"/>
    </location>
</feature>
<dbReference type="PIRSF" id="PIRSF004491">
    <property type="entry name" value="FAD_Synth"/>
    <property type="match status" value="1"/>
</dbReference>
<dbReference type="FunFam" id="2.40.30.30:FF:000003">
    <property type="entry name" value="Riboflavin biosynthesis protein"/>
    <property type="match status" value="1"/>
</dbReference>
<evidence type="ECO:0000256" key="3">
    <source>
        <dbReference type="ARBA" id="ARBA00005201"/>
    </source>
</evidence>
<dbReference type="InterPro" id="IPR023465">
    <property type="entry name" value="Riboflavin_kinase_dom_sf"/>
</dbReference>